<reference evidence="1" key="1">
    <citation type="submission" date="2022-05" db="EMBL/GenBank/DDBJ databases">
        <title>The Musa troglodytarum L. genome provides insights into the mechanism of non-climacteric behaviour and enrichment of carotenoids.</title>
        <authorList>
            <person name="Wang J."/>
        </authorList>
    </citation>
    <scope>NUCLEOTIDE SEQUENCE</scope>
    <source>
        <tissue evidence="1">Leaf</tissue>
    </source>
</reference>
<accession>A0A9E7H205</accession>
<gene>
    <name evidence="1" type="ORF">MUK42_17898</name>
</gene>
<proteinExistence type="predicted"/>
<dbReference type="AlphaFoldDB" id="A0A9E7H205"/>
<evidence type="ECO:0000313" key="1">
    <source>
        <dbReference type="EMBL" id="URE26066.1"/>
    </source>
</evidence>
<dbReference type="Proteomes" id="UP001055439">
    <property type="component" value="Chromosome 8"/>
</dbReference>
<keyword evidence="2" id="KW-1185">Reference proteome</keyword>
<organism evidence="1 2">
    <name type="scientific">Musa troglodytarum</name>
    <name type="common">fe'i banana</name>
    <dbReference type="NCBI Taxonomy" id="320322"/>
    <lineage>
        <taxon>Eukaryota</taxon>
        <taxon>Viridiplantae</taxon>
        <taxon>Streptophyta</taxon>
        <taxon>Embryophyta</taxon>
        <taxon>Tracheophyta</taxon>
        <taxon>Spermatophyta</taxon>
        <taxon>Magnoliopsida</taxon>
        <taxon>Liliopsida</taxon>
        <taxon>Zingiberales</taxon>
        <taxon>Musaceae</taxon>
        <taxon>Musa</taxon>
    </lineage>
</organism>
<evidence type="ECO:0000313" key="2">
    <source>
        <dbReference type="Proteomes" id="UP001055439"/>
    </source>
</evidence>
<protein>
    <submittedName>
        <fullName evidence="1">Uncharacterized protein</fullName>
    </submittedName>
</protein>
<dbReference type="EMBL" id="CP097510">
    <property type="protein sequence ID" value="URE26066.1"/>
    <property type="molecule type" value="Genomic_DNA"/>
</dbReference>
<name>A0A9E7H205_9LILI</name>
<sequence>MDVACRLGGSFRASVNYCAMAQVTLRVHLINDGVWLECGKDASLELNQETLVIDNVTFEMMRTGTSFIAILFLVAERIPLVVCLKIDR</sequence>